<evidence type="ECO:0000256" key="2">
    <source>
        <dbReference type="SAM" id="Phobius"/>
    </source>
</evidence>
<gene>
    <name evidence="3" type="ORF">HA252_07035</name>
    <name evidence="4" type="ORF">J4203_07545</name>
</gene>
<keyword evidence="2" id="KW-0812">Transmembrane</keyword>
<dbReference type="Gene3D" id="2.60.40.10">
    <property type="entry name" value="Immunoglobulins"/>
    <property type="match status" value="1"/>
</dbReference>
<feature type="transmembrane region" description="Helical" evidence="2">
    <location>
        <begin position="499"/>
        <end position="518"/>
    </location>
</feature>
<comment type="caution">
    <text evidence="3">The sequence shown here is derived from an EMBL/GenBank/DDBJ whole genome shotgun (WGS) entry which is preliminary data.</text>
</comment>
<dbReference type="AlphaFoldDB" id="A0A7J4JJU4"/>
<dbReference type="Proteomes" id="UP000678237">
    <property type="component" value="Unassembled WGS sequence"/>
</dbReference>
<reference evidence="4" key="3">
    <citation type="submission" date="2021-05" db="EMBL/GenBank/DDBJ databases">
        <title>Protein family content uncovers lineage relationships and bacterial pathway maintenance mechanisms in DPANN archaea.</title>
        <authorList>
            <person name="Castelle C.J."/>
            <person name="Meheust R."/>
            <person name="Jaffe A.L."/>
            <person name="Seitz K."/>
            <person name="Gong X."/>
            <person name="Baker B.J."/>
            <person name="Banfield J.F."/>
        </authorList>
    </citation>
    <scope>NUCLEOTIDE SEQUENCE</scope>
    <source>
        <strain evidence="4">RIFCSPLOWO2_01_FULL_58_19</strain>
    </source>
</reference>
<keyword evidence="2" id="KW-1133">Transmembrane helix</keyword>
<evidence type="ECO:0000313" key="3">
    <source>
        <dbReference type="EMBL" id="HIH17130.1"/>
    </source>
</evidence>
<proteinExistence type="predicted"/>
<keyword evidence="2" id="KW-0472">Membrane</keyword>
<keyword evidence="1" id="KW-0175">Coiled coil</keyword>
<dbReference type="Proteomes" id="UP000564964">
    <property type="component" value="Unassembled WGS sequence"/>
</dbReference>
<accession>A0A7J4JJU4</accession>
<evidence type="ECO:0000313" key="5">
    <source>
        <dbReference type="Proteomes" id="UP000564964"/>
    </source>
</evidence>
<reference evidence="5" key="1">
    <citation type="journal article" date="2020" name="bioRxiv">
        <title>A rank-normalized archaeal taxonomy based on genome phylogeny resolves widespread incomplete and uneven classifications.</title>
        <authorList>
            <person name="Rinke C."/>
            <person name="Chuvochina M."/>
            <person name="Mussig A.J."/>
            <person name="Chaumeil P.-A."/>
            <person name="Waite D.W."/>
            <person name="Whitman W.B."/>
            <person name="Parks D.H."/>
            <person name="Hugenholtz P."/>
        </authorList>
    </citation>
    <scope>NUCLEOTIDE SEQUENCE [LARGE SCALE GENOMIC DNA]</scope>
</reference>
<protein>
    <submittedName>
        <fullName evidence="3">Uncharacterized protein</fullName>
    </submittedName>
</protein>
<dbReference type="EMBL" id="DUGH01000169">
    <property type="protein sequence ID" value="HIH17130.1"/>
    <property type="molecule type" value="Genomic_DNA"/>
</dbReference>
<organism evidence="3 5">
    <name type="scientific">Candidatus Iainarchaeum sp</name>
    <dbReference type="NCBI Taxonomy" id="3101447"/>
    <lineage>
        <taxon>Archaea</taxon>
        <taxon>Candidatus Iainarchaeota</taxon>
        <taxon>Candidatus Iainarchaeia</taxon>
        <taxon>Candidatus Iainarchaeales</taxon>
        <taxon>Candidatus Iainarchaeaceae</taxon>
        <taxon>Candidatus Iainarchaeum</taxon>
    </lineage>
</organism>
<name>A0A7J4JJU4_9ARCH</name>
<feature type="coiled-coil region" evidence="1">
    <location>
        <begin position="526"/>
        <end position="575"/>
    </location>
</feature>
<sequence length="580" mass="63376">MKKAIHFGFLAVLALSSFAAFASAQETFCEGPVAGEYCMVYEVKENKCEKVVVPNCCRNDLCEVSEGYAESYGTCPADCPPTTLEFEVLNPAEGETYYLGEKGLLKITVSSSGFPVVGAELEVTGLPGPQFYLYNDGAHEDGSNFDNVYANRFPVEASMPPGKYPAQFVARFRKLEITRDFEFVVEPKISADVKVKDRYQLGDTIDLSGLALKKSEPAPIQVEAKVFYGSETKYSETVSADSSGAFSASYHLSTIDPVGKWRVQLQGKDSAGNELSYSKDVLVEAPRTKTELKLSPSIPNNTVLKRGEKKPVSVTVVDEEGNKVSGASVKVKVPDGRVLDLEDQGSGVYAVDLEIGYEFPAGSQQLEFSAAGALEGLPAEGMTRLLVVIESGKIVVEVLEPVNVHFRIGDALVAKLRLTYPDGSKVEEAEVKLVVSGAEAPLTALETGIFGGTYYLQEKDQGNRPVKFVVRDQHGNAVEKEVSIEVTGESLAFVLQKNWLMVLVVLVLVVGGGGYGFFQFSSKKSKEKMGMRRQQLKAMIEEINNKYYDEGTLPKSEFTRLTEKYGEELDKLEQQLEAAK</sequence>
<evidence type="ECO:0000256" key="1">
    <source>
        <dbReference type="SAM" id="Coils"/>
    </source>
</evidence>
<dbReference type="EMBL" id="JAGVWE010000006">
    <property type="protein sequence ID" value="MBS3063690.1"/>
    <property type="molecule type" value="Genomic_DNA"/>
</dbReference>
<reference evidence="4" key="2">
    <citation type="submission" date="2021-03" db="EMBL/GenBank/DDBJ databases">
        <authorList>
            <person name="Jaffe A."/>
        </authorList>
    </citation>
    <scope>NUCLEOTIDE SEQUENCE</scope>
    <source>
        <strain evidence="4">RIFCSPLOWO2_01_FULL_58_19</strain>
    </source>
</reference>
<dbReference type="InterPro" id="IPR013783">
    <property type="entry name" value="Ig-like_fold"/>
</dbReference>
<evidence type="ECO:0000313" key="4">
    <source>
        <dbReference type="EMBL" id="MBS3063690.1"/>
    </source>
</evidence>